<feature type="domain" description="UspA" evidence="2">
    <location>
        <begin position="1"/>
        <end position="139"/>
    </location>
</feature>
<sequence length="139" mass="15367">MYDRILVAVDGSDHASSAVTHALDLAARHDAVLHALYVVETRTAYDNAIIDPERRRETLREAGERELTEVQDRAETEGVEVRTDIEEGAPPEEILAYIEDHDIDAVCMGERGQSDFKTVLLGSATETVIHETEVPVVVV</sequence>
<comment type="similarity">
    <text evidence="1">Belongs to the universal stress protein A family.</text>
</comment>
<dbReference type="PRINTS" id="PR01438">
    <property type="entry name" value="UNVRSLSTRESS"/>
</dbReference>
<dbReference type="Gene3D" id="3.40.50.620">
    <property type="entry name" value="HUPs"/>
    <property type="match status" value="1"/>
</dbReference>
<organism evidence="3 4">
    <name type="scientific">Halovenus carboxidivorans</name>
    <dbReference type="NCBI Taxonomy" id="2692199"/>
    <lineage>
        <taxon>Archaea</taxon>
        <taxon>Methanobacteriati</taxon>
        <taxon>Methanobacteriota</taxon>
        <taxon>Stenosarchaea group</taxon>
        <taxon>Halobacteria</taxon>
        <taxon>Halobacteriales</taxon>
        <taxon>Haloarculaceae</taxon>
        <taxon>Halovenus</taxon>
    </lineage>
</organism>
<dbReference type="Pfam" id="PF00582">
    <property type="entry name" value="Usp"/>
    <property type="match status" value="1"/>
</dbReference>
<dbReference type="AlphaFoldDB" id="A0A6B0T8L6"/>
<comment type="caution">
    <text evidence="3">The sequence shown here is derived from an EMBL/GenBank/DDBJ whole genome shotgun (WGS) entry which is preliminary data.</text>
</comment>
<reference evidence="3 4" key="1">
    <citation type="submission" date="2019-12" db="EMBL/GenBank/DDBJ databases">
        <title>Isolation and characterization of three novel carbon monoxide-oxidizing members of Halobacteria from salione crusts and soils.</title>
        <authorList>
            <person name="Myers M.R."/>
            <person name="King G.M."/>
        </authorList>
    </citation>
    <scope>NUCLEOTIDE SEQUENCE [LARGE SCALE GENOMIC DNA]</scope>
    <source>
        <strain evidence="3 4">WSH3</strain>
    </source>
</reference>
<dbReference type="PANTHER" id="PTHR46268:SF6">
    <property type="entry name" value="UNIVERSAL STRESS PROTEIN UP12"/>
    <property type="match status" value="1"/>
</dbReference>
<evidence type="ECO:0000256" key="1">
    <source>
        <dbReference type="ARBA" id="ARBA00008791"/>
    </source>
</evidence>
<dbReference type="Proteomes" id="UP000466535">
    <property type="component" value="Unassembled WGS sequence"/>
</dbReference>
<dbReference type="InterPro" id="IPR014729">
    <property type="entry name" value="Rossmann-like_a/b/a_fold"/>
</dbReference>
<evidence type="ECO:0000313" key="4">
    <source>
        <dbReference type="Proteomes" id="UP000466535"/>
    </source>
</evidence>
<dbReference type="PANTHER" id="PTHR46268">
    <property type="entry name" value="STRESS RESPONSE PROTEIN NHAX"/>
    <property type="match status" value="1"/>
</dbReference>
<evidence type="ECO:0000313" key="3">
    <source>
        <dbReference type="EMBL" id="MXR51672.1"/>
    </source>
</evidence>
<dbReference type="SUPFAM" id="SSF52402">
    <property type="entry name" value="Adenine nucleotide alpha hydrolases-like"/>
    <property type="match status" value="1"/>
</dbReference>
<dbReference type="OrthoDB" id="105697at2157"/>
<dbReference type="InterPro" id="IPR006016">
    <property type="entry name" value="UspA"/>
</dbReference>
<dbReference type="CDD" id="cd00293">
    <property type="entry name" value="USP-like"/>
    <property type="match status" value="1"/>
</dbReference>
<gene>
    <name evidence="3" type="ORF">GRX03_08655</name>
</gene>
<accession>A0A6B0T8L6</accession>
<proteinExistence type="inferred from homology"/>
<keyword evidence="4" id="KW-1185">Reference proteome</keyword>
<dbReference type="PIRSF" id="PIRSF006276">
    <property type="entry name" value="UspA"/>
    <property type="match status" value="1"/>
</dbReference>
<evidence type="ECO:0000259" key="2">
    <source>
        <dbReference type="Pfam" id="PF00582"/>
    </source>
</evidence>
<dbReference type="RefSeq" id="WP_159763816.1">
    <property type="nucleotide sequence ID" value="NZ_WUUT01000003.1"/>
</dbReference>
<protein>
    <submittedName>
        <fullName evidence="3">Universal stress protein</fullName>
    </submittedName>
</protein>
<name>A0A6B0T8L6_9EURY</name>
<dbReference type="InterPro" id="IPR006015">
    <property type="entry name" value="Universal_stress_UspA"/>
</dbReference>
<dbReference type="EMBL" id="WUUT01000003">
    <property type="protein sequence ID" value="MXR51672.1"/>
    <property type="molecule type" value="Genomic_DNA"/>
</dbReference>